<dbReference type="RefSeq" id="WP_305891933.1">
    <property type="nucleotide sequence ID" value="NZ_JAUZVZ010000001.1"/>
</dbReference>
<reference evidence="3 4" key="1">
    <citation type="submission" date="2023-08" db="EMBL/GenBank/DDBJ databases">
        <authorList>
            <person name="Joshi A."/>
            <person name="Thite S."/>
        </authorList>
    </citation>
    <scope>NUCLEOTIDE SEQUENCE [LARGE SCALE GENOMIC DNA]</scope>
    <source>
        <strain evidence="3 4">AC40</strain>
    </source>
</reference>
<dbReference type="Proteomes" id="UP001231616">
    <property type="component" value="Unassembled WGS sequence"/>
</dbReference>
<dbReference type="InterPro" id="IPR016087">
    <property type="entry name" value="Chalcone_isomerase"/>
</dbReference>
<evidence type="ECO:0000259" key="2">
    <source>
        <dbReference type="Pfam" id="PF16036"/>
    </source>
</evidence>
<evidence type="ECO:0000256" key="1">
    <source>
        <dbReference type="SAM" id="SignalP"/>
    </source>
</evidence>
<dbReference type="GO" id="GO:0016853">
    <property type="term" value="F:isomerase activity"/>
    <property type="evidence" value="ECO:0007669"/>
    <property type="project" value="UniProtKB-KW"/>
</dbReference>
<feature type="domain" description="Chalcone isomerase" evidence="2">
    <location>
        <begin position="43"/>
        <end position="169"/>
    </location>
</feature>
<comment type="caution">
    <text evidence="3">The sequence shown here is derived from an EMBL/GenBank/DDBJ whole genome shotgun (WGS) entry which is preliminary data.</text>
</comment>
<sequence>MRRWLLSSRWLLSLSFVLVFSSAQAMPELQKVGEGSFRYLLWNLYEARLFSEQGEFNDYQQSTPLLLELTYQRSITKQQFIDATIDQWQHLGHSSEDEQQQWAEQLQDIWQDVNKGDRLAALLQPDMSVEFFMNDEPTGRIEDSAFGPAFFDIWLHPDTSAPRLRRQLLAAR</sequence>
<evidence type="ECO:0000313" key="4">
    <source>
        <dbReference type="Proteomes" id="UP001231616"/>
    </source>
</evidence>
<gene>
    <name evidence="3" type="ORF">Q3O60_00435</name>
</gene>
<keyword evidence="3" id="KW-0413">Isomerase</keyword>
<keyword evidence="4" id="KW-1185">Reference proteome</keyword>
<protein>
    <submittedName>
        <fullName evidence="3">Chalcone isomerase family protein</fullName>
    </submittedName>
</protein>
<accession>A0ABT9GUC8</accession>
<dbReference type="EMBL" id="JAUZVZ010000001">
    <property type="protein sequence ID" value="MDP4534663.1"/>
    <property type="molecule type" value="Genomic_DNA"/>
</dbReference>
<feature type="chain" id="PRO_5047061489" evidence="1">
    <location>
        <begin position="26"/>
        <end position="172"/>
    </location>
</feature>
<feature type="signal peptide" evidence="1">
    <location>
        <begin position="1"/>
        <end position="25"/>
    </location>
</feature>
<evidence type="ECO:0000313" key="3">
    <source>
        <dbReference type="EMBL" id="MDP4534663.1"/>
    </source>
</evidence>
<keyword evidence="1" id="KW-0732">Signal</keyword>
<dbReference type="Pfam" id="PF16036">
    <property type="entry name" value="Chalcone_3"/>
    <property type="match status" value="1"/>
</dbReference>
<name>A0ABT9GUC8_9GAMM</name>
<organism evidence="3 4">
    <name type="scientific">Alkalimonas collagenimarina</name>
    <dbReference type="NCBI Taxonomy" id="400390"/>
    <lineage>
        <taxon>Bacteria</taxon>
        <taxon>Pseudomonadati</taxon>
        <taxon>Pseudomonadota</taxon>
        <taxon>Gammaproteobacteria</taxon>
        <taxon>Alkalimonas</taxon>
    </lineage>
</organism>
<proteinExistence type="predicted"/>